<keyword evidence="1" id="KW-0175">Coiled coil</keyword>
<feature type="transmembrane region" description="Helical" evidence="2">
    <location>
        <begin position="37"/>
        <end position="55"/>
    </location>
</feature>
<gene>
    <name evidence="3" type="primary">spoIIIAF</name>
    <name evidence="3" type="ORF">C3B64_14055</name>
</gene>
<feature type="transmembrane region" description="Helical" evidence="2">
    <location>
        <begin position="6"/>
        <end position="25"/>
    </location>
</feature>
<keyword evidence="2" id="KW-0472">Membrane</keyword>
<keyword evidence="2" id="KW-0812">Transmembrane</keyword>
<feature type="coiled-coil region" evidence="1">
    <location>
        <begin position="74"/>
        <end position="106"/>
    </location>
</feature>
<dbReference type="NCBIfam" id="TIGR02896">
    <property type="entry name" value="spore_III_AF"/>
    <property type="match status" value="1"/>
</dbReference>
<dbReference type="RefSeq" id="WP_163253405.1">
    <property type="nucleotide sequence ID" value="NZ_CP027775.1"/>
</dbReference>
<dbReference type="Proteomes" id="UP000238070">
    <property type="component" value="Chromosome"/>
</dbReference>
<dbReference type="AlphaFoldDB" id="A0AAU8Z1H6"/>
<dbReference type="InterPro" id="IPR014245">
    <property type="entry name" value="Spore_III_AF"/>
</dbReference>
<evidence type="ECO:0000256" key="1">
    <source>
        <dbReference type="SAM" id="Coils"/>
    </source>
</evidence>
<organism evidence="3 4">
    <name type="scientific">Clostridium botulinum</name>
    <dbReference type="NCBI Taxonomy" id="1491"/>
    <lineage>
        <taxon>Bacteria</taxon>
        <taxon>Bacillati</taxon>
        <taxon>Bacillota</taxon>
        <taxon>Clostridia</taxon>
        <taxon>Eubacteriales</taxon>
        <taxon>Clostridiaceae</taxon>
        <taxon>Clostridium</taxon>
    </lineage>
</organism>
<evidence type="ECO:0000256" key="2">
    <source>
        <dbReference type="SAM" id="Phobius"/>
    </source>
</evidence>
<accession>A0AAU8Z1H6</accession>
<protein>
    <submittedName>
        <fullName evidence="3">Stage III sporulation protein AF</fullName>
    </submittedName>
</protein>
<reference evidence="3 4" key="1">
    <citation type="submission" date="2018-01" db="EMBL/GenBank/DDBJ databases">
        <title>Genetic Diversity of Clostridium botulinum in seafood.</title>
        <authorList>
            <person name="Athira V."/>
            <person name="Arun Jyothi P.V."/>
            <person name="Lalitha K.V."/>
            <person name="Joseph T.C."/>
        </authorList>
    </citation>
    <scope>NUCLEOTIDE SEQUENCE [LARGE SCALE GENOMIC DNA]</scope>
    <source>
        <strain evidence="3 4">Mfbjulcb5</strain>
    </source>
</reference>
<name>A0AAU8Z1H6_CLOBO</name>
<dbReference type="EMBL" id="CP027776">
    <property type="protein sequence ID" value="AVP65319.1"/>
    <property type="molecule type" value="Genomic_DNA"/>
</dbReference>
<dbReference type="Pfam" id="PF09581">
    <property type="entry name" value="Spore_III_AF"/>
    <property type="match status" value="1"/>
</dbReference>
<evidence type="ECO:0000313" key="4">
    <source>
        <dbReference type="Proteomes" id="UP000238070"/>
    </source>
</evidence>
<sequence>MLQWLKEWITNIAVAVFFITAIEMLLPKNNIKKYGKFVLGLILITVILNPIIKIFNKDYNISQYADKATASFNNAKYKNDFDKYKKKNREETLNNFKANLQNQTKKKLEEKFPENKYEVNVEIAYDEEKDNLQIKSMDVGVKGNKIEKIKKVNKINIGNNENGKEDKKTFEGEGKIKQFISNEFKVSSGVIKVYKL</sequence>
<evidence type="ECO:0000313" key="3">
    <source>
        <dbReference type="EMBL" id="AVP65319.1"/>
    </source>
</evidence>
<proteinExistence type="predicted"/>
<keyword evidence="2" id="KW-1133">Transmembrane helix</keyword>